<reference evidence="2 3" key="1">
    <citation type="journal article" date="2019" name="Appl. Microbiol. Biotechnol.">
        <title>Differential efficiency of wild type rhizogenic strains for rol gene transformation of plants.</title>
        <authorList>
            <person name="Desmet S."/>
            <person name="De Keyser E."/>
            <person name="Van Vaerenbergh J."/>
            <person name="Baeyen S."/>
            <person name="Van Huylenbroeck J."/>
            <person name="Geelen D."/>
            <person name="Dhooghe E."/>
        </authorList>
    </citation>
    <scope>NUCLEOTIDE SEQUENCE [LARGE SCALE GENOMIC DNA]</scope>
    <source>
        <strain evidence="2 3">GBBC3284</strain>
    </source>
</reference>
<dbReference type="SUPFAM" id="SSF54909">
    <property type="entry name" value="Dimeric alpha+beta barrel"/>
    <property type="match status" value="1"/>
</dbReference>
<dbReference type="OrthoDB" id="9797178at2"/>
<sequence>MHKDTNMTNRTGAVRLSGFLRCASVEDIRVVEIHLPEHLRLTRAEPGCISFDVTQTDNPLVWRVEELFADRAAFDFHQQRTRASAWFTATSAIPRDYEIATLA</sequence>
<keyword evidence="2" id="KW-0503">Monooxygenase</keyword>
<dbReference type="Gene3D" id="3.30.70.100">
    <property type="match status" value="1"/>
</dbReference>
<dbReference type="InterPro" id="IPR011008">
    <property type="entry name" value="Dimeric_a/b-barrel"/>
</dbReference>
<accession>A0A546XE61</accession>
<dbReference type="AlphaFoldDB" id="A0A546XE61"/>
<organism evidence="2 3">
    <name type="scientific">Rhizobium rhizogenes</name>
    <name type="common">Agrobacterium rhizogenes</name>
    <dbReference type="NCBI Taxonomy" id="359"/>
    <lineage>
        <taxon>Bacteria</taxon>
        <taxon>Pseudomonadati</taxon>
        <taxon>Pseudomonadota</taxon>
        <taxon>Alphaproteobacteria</taxon>
        <taxon>Hyphomicrobiales</taxon>
        <taxon>Rhizobiaceae</taxon>
        <taxon>Rhizobium/Agrobacterium group</taxon>
        <taxon>Rhizobium</taxon>
    </lineage>
</organism>
<dbReference type="GO" id="GO:0004497">
    <property type="term" value="F:monooxygenase activity"/>
    <property type="evidence" value="ECO:0007669"/>
    <property type="project" value="UniProtKB-KW"/>
</dbReference>
<gene>
    <name evidence="2" type="ORF">EXN68_16055</name>
</gene>
<dbReference type="Pfam" id="PF03992">
    <property type="entry name" value="ABM"/>
    <property type="match status" value="1"/>
</dbReference>
<name>A0A546XE61_RHIRH</name>
<proteinExistence type="predicted"/>
<comment type="caution">
    <text evidence="2">The sequence shown here is derived from an EMBL/GenBank/DDBJ whole genome shotgun (WGS) entry which is preliminary data.</text>
</comment>
<dbReference type="EMBL" id="SGNY01000005">
    <property type="protein sequence ID" value="TRA98987.1"/>
    <property type="molecule type" value="Genomic_DNA"/>
</dbReference>
<feature type="domain" description="ABM" evidence="1">
    <location>
        <begin position="35"/>
        <end position="87"/>
    </location>
</feature>
<keyword evidence="2" id="KW-0560">Oxidoreductase</keyword>
<dbReference type="InterPro" id="IPR007138">
    <property type="entry name" value="ABM_dom"/>
</dbReference>
<evidence type="ECO:0000313" key="2">
    <source>
        <dbReference type="EMBL" id="TRA98987.1"/>
    </source>
</evidence>
<dbReference type="Proteomes" id="UP000315434">
    <property type="component" value="Unassembled WGS sequence"/>
</dbReference>
<protein>
    <submittedName>
        <fullName evidence="2">Antibiotic biosynthesis monooxygenase</fullName>
    </submittedName>
</protein>
<evidence type="ECO:0000259" key="1">
    <source>
        <dbReference type="Pfam" id="PF03992"/>
    </source>
</evidence>
<evidence type="ECO:0000313" key="3">
    <source>
        <dbReference type="Proteomes" id="UP000315434"/>
    </source>
</evidence>